<protein>
    <submittedName>
        <fullName evidence="1">Uncharacterized protein</fullName>
    </submittedName>
</protein>
<dbReference type="Proteomes" id="UP001159363">
    <property type="component" value="Chromosome 4"/>
</dbReference>
<dbReference type="EMBL" id="JARBHB010000005">
    <property type="protein sequence ID" value="KAJ8882653.1"/>
    <property type="molecule type" value="Genomic_DNA"/>
</dbReference>
<organism evidence="1 2">
    <name type="scientific">Dryococelus australis</name>
    <dbReference type="NCBI Taxonomy" id="614101"/>
    <lineage>
        <taxon>Eukaryota</taxon>
        <taxon>Metazoa</taxon>
        <taxon>Ecdysozoa</taxon>
        <taxon>Arthropoda</taxon>
        <taxon>Hexapoda</taxon>
        <taxon>Insecta</taxon>
        <taxon>Pterygota</taxon>
        <taxon>Neoptera</taxon>
        <taxon>Polyneoptera</taxon>
        <taxon>Phasmatodea</taxon>
        <taxon>Verophasmatodea</taxon>
        <taxon>Anareolatae</taxon>
        <taxon>Phasmatidae</taxon>
        <taxon>Eurycanthinae</taxon>
        <taxon>Dryococelus</taxon>
    </lineage>
</organism>
<reference evidence="1 2" key="1">
    <citation type="submission" date="2023-02" db="EMBL/GenBank/DDBJ databases">
        <title>LHISI_Scaffold_Assembly.</title>
        <authorList>
            <person name="Stuart O.P."/>
            <person name="Cleave R."/>
            <person name="Magrath M.J.L."/>
            <person name="Mikheyev A.S."/>
        </authorList>
    </citation>
    <scope>NUCLEOTIDE SEQUENCE [LARGE SCALE GENOMIC DNA]</scope>
    <source>
        <strain evidence="1">Daus_M_001</strain>
        <tissue evidence="1">Leg muscle</tissue>
    </source>
</reference>
<sequence>MEEYSDLYLVTDVLLFTDFPELYMNTYGLDYCHYVSMPAFSFDAMLRKTMVELKLLGDYDMHLFVEAGIRG</sequence>
<comment type="caution">
    <text evidence="1">The sequence shown here is derived from an EMBL/GenBank/DDBJ whole genome shotgun (WGS) entry which is preliminary data.</text>
</comment>
<accession>A0ABQ9HF36</accession>
<name>A0ABQ9HF36_9NEOP</name>
<gene>
    <name evidence="1" type="ORF">PR048_014465</name>
</gene>
<evidence type="ECO:0000313" key="2">
    <source>
        <dbReference type="Proteomes" id="UP001159363"/>
    </source>
</evidence>
<proteinExistence type="predicted"/>
<keyword evidence="2" id="KW-1185">Reference proteome</keyword>
<evidence type="ECO:0000313" key="1">
    <source>
        <dbReference type="EMBL" id="KAJ8882653.1"/>
    </source>
</evidence>